<evidence type="ECO:0000313" key="1">
    <source>
        <dbReference type="EMBL" id="CAG9783803.1"/>
    </source>
</evidence>
<evidence type="ECO:0000313" key="2">
    <source>
        <dbReference type="Proteomes" id="UP001153714"/>
    </source>
</evidence>
<reference evidence="1" key="1">
    <citation type="submission" date="2021-12" db="EMBL/GenBank/DDBJ databases">
        <authorList>
            <person name="King R."/>
        </authorList>
    </citation>
    <scope>NUCLEOTIDE SEQUENCE</scope>
</reference>
<keyword evidence="2" id="KW-1185">Reference proteome</keyword>
<gene>
    <name evidence="1" type="ORF">DIATSA_LOCUS1949</name>
</gene>
<dbReference type="EMBL" id="OU893342">
    <property type="protein sequence ID" value="CAG9783803.1"/>
    <property type="molecule type" value="Genomic_DNA"/>
</dbReference>
<dbReference type="AlphaFoldDB" id="A0A9N9W9D1"/>
<accession>A0A9N9W9D1</accession>
<dbReference type="OrthoDB" id="7469714at2759"/>
<sequence length="237" mass="26776">MSGYLWGIGQLVNDPSAHLIDAIQKHILKKQTTVCNASTTNNSHGKPLNIIQSSTNISNINKDSGCRLSDSCSRKVCDKETRTTSTQVGNSSVKRRHVSTQCQGLTKKHSQTTSTRHIDYLDCSTVISNANVKKESEVKEAQTNTMNLRVCRRHRQAFKVLSNCSAISELQSNKSTQLDILKKLKNRISNVFSFLSLDKIENIPRYKSEEQYFFKLYKTLSCENIRKVSRKPSNNCD</sequence>
<protein>
    <submittedName>
        <fullName evidence="1">Uncharacterized protein</fullName>
    </submittedName>
</protein>
<proteinExistence type="predicted"/>
<reference evidence="1" key="2">
    <citation type="submission" date="2022-10" db="EMBL/GenBank/DDBJ databases">
        <authorList>
            <consortium name="ENA_rothamsted_submissions"/>
            <consortium name="culmorum"/>
            <person name="King R."/>
        </authorList>
    </citation>
    <scope>NUCLEOTIDE SEQUENCE</scope>
</reference>
<dbReference type="Proteomes" id="UP001153714">
    <property type="component" value="Chromosome 11"/>
</dbReference>
<organism evidence="1 2">
    <name type="scientific">Diatraea saccharalis</name>
    <name type="common">sugarcane borer</name>
    <dbReference type="NCBI Taxonomy" id="40085"/>
    <lineage>
        <taxon>Eukaryota</taxon>
        <taxon>Metazoa</taxon>
        <taxon>Ecdysozoa</taxon>
        <taxon>Arthropoda</taxon>
        <taxon>Hexapoda</taxon>
        <taxon>Insecta</taxon>
        <taxon>Pterygota</taxon>
        <taxon>Neoptera</taxon>
        <taxon>Endopterygota</taxon>
        <taxon>Lepidoptera</taxon>
        <taxon>Glossata</taxon>
        <taxon>Ditrysia</taxon>
        <taxon>Pyraloidea</taxon>
        <taxon>Crambidae</taxon>
        <taxon>Crambinae</taxon>
        <taxon>Diatraea</taxon>
    </lineage>
</organism>
<name>A0A9N9W9D1_9NEOP</name>